<dbReference type="PANTHER" id="PTHR21089">
    <property type="entry name" value="SHIKIMATE DEHYDROGENASE"/>
    <property type="match status" value="1"/>
</dbReference>
<dbReference type="PANTHER" id="PTHR21089:SF1">
    <property type="entry name" value="BIFUNCTIONAL 3-DEHYDROQUINATE DEHYDRATASE_SHIKIMATE DEHYDROGENASE, CHLOROPLASTIC"/>
    <property type="match status" value="1"/>
</dbReference>
<evidence type="ECO:0000259" key="3">
    <source>
        <dbReference type="Pfam" id="PF08501"/>
    </source>
</evidence>
<dbReference type="GeneID" id="95360035"/>
<feature type="domain" description="Shikimate dehydrogenase substrate binding N-terminal" evidence="3">
    <location>
        <begin position="7"/>
        <end position="88"/>
    </location>
</feature>
<accession>U2QDT6</accession>
<dbReference type="SUPFAM" id="SSF51735">
    <property type="entry name" value="NAD(P)-binding Rossmann-fold domains"/>
    <property type="match status" value="1"/>
</dbReference>
<keyword evidence="2" id="KW-0028">Amino-acid biosynthesis</keyword>
<reference evidence="4" key="1">
    <citation type="submission" date="2013-08" db="EMBL/GenBank/DDBJ databases">
        <authorList>
            <person name="Durkin A.S."/>
            <person name="Haft D.R."/>
            <person name="McCorrison J."/>
            <person name="Torralba M."/>
            <person name="Gillis M."/>
            <person name="Haft D.H."/>
            <person name="Methe B."/>
            <person name="Sutton G."/>
            <person name="Nelson K.E."/>
        </authorList>
    </citation>
    <scope>NUCLEOTIDE SEQUENCE [LARGE SCALE GENOMIC DNA]</scope>
    <source>
        <strain evidence="4">F0233</strain>
    </source>
</reference>
<dbReference type="GO" id="GO:0019632">
    <property type="term" value="P:shikimate metabolic process"/>
    <property type="evidence" value="ECO:0007669"/>
    <property type="project" value="TreeGrafter"/>
</dbReference>
<keyword evidence="2" id="KW-0057">Aromatic amino acid biosynthesis</keyword>
<protein>
    <submittedName>
        <fullName evidence="4">Shikimate dehydrogenase substrate-binding domain protein</fullName>
    </submittedName>
</protein>
<dbReference type="AlphaFoldDB" id="U2QDT6"/>
<comment type="caution">
    <text evidence="4">The sequence shown here is derived from an EMBL/GenBank/DDBJ whole genome shotgun (WGS) entry which is preliminary data.</text>
</comment>
<dbReference type="InterPro" id="IPR013708">
    <property type="entry name" value="Shikimate_DH-bd_N"/>
</dbReference>
<dbReference type="GO" id="GO:0009073">
    <property type="term" value="P:aromatic amino acid family biosynthetic process"/>
    <property type="evidence" value="ECO:0007669"/>
    <property type="project" value="UniProtKB-KW"/>
</dbReference>
<dbReference type="GO" id="GO:0009423">
    <property type="term" value="P:chorismate biosynthetic process"/>
    <property type="evidence" value="ECO:0007669"/>
    <property type="project" value="TreeGrafter"/>
</dbReference>
<dbReference type="EMBL" id="ACVN02000210">
    <property type="protein sequence ID" value="ERK54586.1"/>
    <property type="molecule type" value="Genomic_DNA"/>
</dbReference>
<comment type="pathway">
    <text evidence="1">Metabolic intermediate biosynthesis; chorismate biosynthesis; chorismate from D-erythrose 4-phosphate and phosphoenolpyruvate: step 4/7.</text>
</comment>
<dbReference type="Proteomes" id="UP000017052">
    <property type="component" value="Unassembled WGS sequence"/>
</dbReference>
<dbReference type="Pfam" id="PF08501">
    <property type="entry name" value="Shikimate_dh_N"/>
    <property type="match status" value="1"/>
</dbReference>
<evidence type="ECO:0000256" key="1">
    <source>
        <dbReference type="ARBA" id="ARBA00004871"/>
    </source>
</evidence>
<dbReference type="Gene3D" id="3.40.50.720">
    <property type="entry name" value="NAD(P)-binding Rossmann-like Domain"/>
    <property type="match status" value="1"/>
</dbReference>
<dbReference type="GO" id="GO:0050661">
    <property type="term" value="F:NADP binding"/>
    <property type="evidence" value="ECO:0007669"/>
    <property type="project" value="TreeGrafter"/>
</dbReference>
<dbReference type="InterPro" id="IPR046346">
    <property type="entry name" value="Aminoacid_DH-like_N_sf"/>
</dbReference>
<evidence type="ECO:0000313" key="5">
    <source>
        <dbReference type="Proteomes" id="UP000017052"/>
    </source>
</evidence>
<dbReference type="GO" id="GO:0005829">
    <property type="term" value="C:cytosol"/>
    <property type="evidence" value="ECO:0007669"/>
    <property type="project" value="TreeGrafter"/>
</dbReference>
<dbReference type="Gene3D" id="3.40.50.10860">
    <property type="entry name" value="Leucine Dehydrogenase, chain A, domain 1"/>
    <property type="match status" value="1"/>
</dbReference>
<proteinExistence type="predicted"/>
<dbReference type="RefSeq" id="WP_021797878.1">
    <property type="nucleotide sequence ID" value="NZ_ACVN02000210.1"/>
</dbReference>
<organism evidence="4 5">
    <name type="scientific">Propionibacterium acidifaciens F0233</name>
    <dbReference type="NCBI Taxonomy" id="553198"/>
    <lineage>
        <taxon>Bacteria</taxon>
        <taxon>Bacillati</taxon>
        <taxon>Actinomycetota</taxon>
        <taxon>Actinomycetes</taxon>
        <taxon>Propionibacteriales</taxon>
        <taxon>Propionibacteriaceae</taxon>
        <taxon>Propionibacterium</taxon>
    </lineage>
</organism>
<dbReference type="InterPro" id="IPR036291">
    <property type="entry name" value="NAD(P)-bd_dom_sf"/>
</dbReference>
<keyword evidence="5" id="KW-1185">Reference proteome</keyword>
<dbReference type="SUPFAM" id="SSF53223">
    <property type="entry name" value="Aminoacid dehydrogenase-like, N-terminal domain"/>
    <property type="match status" value="1"/>
</dbReference>
<name>U2QDT6_9ACTN</name>
<dbReference type="GO" id="GO:0004764">
    <property type="term" value="F:shikimate 3-dehydrogenase (NADP+) activity"/>
    <property type="evidence" value="ECO:0007669"/>
    <property type="project" value="InterPro"/>
</dbReference>
<evidence type="ECO:0000313" key="4">
    <source>
        <dbReference type="EMBL" id="ERK54586.1"/>
    </source>
</evidence>
<sequence length="296" mass="31019">MQHRCAVIGHPAAHSLSPALHMAAYETLGLSGWSYEAIDVEPGHLDEFLSGLDSSWVGLSVTMPFKSAIIAHGTPEPLVTALDAANTIIFGAVDGSRRTSRRESNRCYNTDVPGMTGALAHRGLTSADSAILVGAGATARSGLAALSRIGVRHAEVIARSLERAHASLDEVAARYGIDLDVVGWGELSAPGGLGTDRADLLLSIAPVDFTDAEAARIVRAAPVVFDVFYERHPSALSLAAAAAGRVSVDGIDLLVFQGIGQVQLMTGLTPDPEPLLAACAAELARRRDSQARRRDS</sequence>
<gene>
    <name evidence="4" type="ORF">HMPREF0682_2455</name>
</gene>
<dbReference type="InterPro" id="IPR022893">
    <property type="entry name" value="Shikimate_DH_fam"/>
</dbReference>
<evidence type="ECO:0000256" key="2">
    <source>
        <dbReference type="ARBA" id="ARBA00023141"/>
    </source>
</evidence>